<reference evidence="3 4" key="1">
    <citation type="submission" date="2024-03" db="EMBL/GenBank/DDBJ databases">
        <title>Draft genome sequence of Pseudonocardia sp. DW16-2.</title>
        <authorList>
            <person name="Duangmal K."/>
        </authorList>
    </citation>
    <scope>NUCLEOTIDE SEQUENCE [LARGE SCALE GENOMIC DNA]</scope>
    <source>
        <strain evidence="3 4">DW16-2</strain>
    </source>
</reference>
<dbReference type="RefSeq" id="WP_340290301.1">
    <property type="nucleotide sequence ID" value="NZ_JBBJUP010000009.1"/>
</dbReference>
<protein>
    <submittedName>
        <fullName evidence="3">DUF1990 family protein</fullName>
    </submittedName>
</protein>
<feature type="region of interest" description="Disordered" evidence="1">
    <location>
        <begin position="229"/>
        <end position="256"/>
    </location>
</feature>
<evidence type="ECO:0000313" key="3">
    <source>
        <dbReference type="EMBL" id="MEJ8279868.1"/>
    </source>
</evidence>
<dbReference type="Proteomes" id="UP001364211">
    <property type="component" value="Unassembled WGS sequence"/>
</dbReference>
<name>A0ABU8T7D6_9PSEU</name>
<evidence type="ECO:0000256" key="1">
    <source>
        <dbReference type="SAM" id="MobiDB-lite"/>
    </source>
</evidence>
<organism evidence="3 4">
    <name type="scientific">Pseudonocardia spirodelae</name>
    <dbReference type="NCBI Taxonomy" id="3133431"/>
    <lineage>
        <taxon>Bacteria</taxon>
        <taxon>Bacillati</taxon>
        <taxon>Actinomycetota</taxon>
        <taxon>Actinomycetes</taxon>
        <taxon>Pseudonocardiales</taxon>
        <taxon>Pseudonocardiaceae</taxon>
        <taxon>Pseudonocardia</taxon>
    </lineage>
</organism>
<feature type="domain" description="DUF1990" evidence="2">
    <location>
        <begin position="94"/>
        <end position="205"/>
    </location>
</feature>
<keyword evidence="4" id="KW-1185">Reference proteome</keyword>
<gene>
    <name evidence="3" type="ORF">WJX68_13065</name>
</gene>
<sequence>MTHRPDPVTGDLRSRRVAAVLRWPVGCALVSWRYFWRTTPIHRSDVAGDLGDLPPAAPRGADDADVQRPSDGYGTLLHRRYSVRIRGSRLSPEQLIERLAADPDRWSPEFAVFRRTRGEPGHMAVGDEFLIRMPGPWDGPVRVCSAGKSAFAFVTLRGHLEAGRIEFRTRRDTDRPDLLRFDIESWARPGDRLSHLLYNRLRVAKEVQLNMWTHACIRAARIAGGRPEGGVTVRTRRFEPADDGGVVRGGDRPHVS</sequence>
<feature type="region of interest" description="Disordered" evidence="1">
    <location>
        <begin position="47"/>
        <end position="73"/>
    </location>
</feature>
<dbReference type="InterPro" id="IPR018960">
    <property type="entry name" value="DUF1990"/>
</dbReference>
<dbReference type="EMBL" id="JBBJUP010000009">
    <property type="protein sequence ID" value="MEJ8279868.1"/>
    <property type="molecule type" value="Genomic_DNA"/>
</dbReference>
<accession>A0ABU8T7D6</accession>
<evidence type="ECO:0000259" key="2">
    <source>
        <dbReference type="Pfam" id="PF09348"/>
    </source>
</evidence>
<dbReference type="Pfam" id="PF09348">
    <property type="entry name" value="DUF1990"/>
    <property type="match status" value="1"/>
</dbReference>
<proteinExistence type="predicted"/>
<evidence type="ECO:0000313" key="4">
    <source>
        <dbReference type="Proteomes" id="UP001364211"/>
    </source>
</evidence>
<comment type="caution">
    <text evidence="3">The sequence shown here is derived from an EMBL/GenBank/DDBJ whole genome shotgun (WGS) entry which is preliminary data.</text>
</comment>